<evidence type="ECO:0000256" key="14">
    <source>
        <dbReference type="ARBA" id="ARBA00023180"/>
    </source>
</evidence>
<dbReference type="GO" id="GO:0031966">
    <property type="term" value="C:mitochondrial membrane"/>
    <property type="evidence" value="ECO:0007669"/>
    <property type="project" value="UniProtKB-SubCell"/>
</dbReference>
<feature type="region of interest" description="Disordered" evidence="17">
    <location>
        <begin position="221"/>
        <end position="282"/>
    </location>
</feature>
<comment type="caution">
    <text evidence="19">The sequence shown here is derived from an EMBL/GenBank/DDBJ whole genome shotgun (WGS) entry which is preliminary data.</text>
</comment>
<comment type="function">
    <text evidence="1">Plays an essential role in mitochondrial ribosome biogenesis. As a component of a functional protein-RNA module, consisting of RCC1L, NGRN, RPUSD3, RPUSD4, TRUB2, FASTKD2 and 16S mitochondrial ribosomal RNA (16S mt-rRNA), controls 16S mt-rRNA abundance and is required for intra-mitochondrial translation of core subunits of the oxidative phosphorylation system.</text>
</comment>
<evidence type="ECO:0000256" key="13">
    <source>
        <dbReference type="ARBA" id="ARBA00023136"/>
    </source>
</evidence>
<evidence type="ECO:0000256" key="5">
    <source>
        <dbReference type="ARBA" id="ARBA00008082"/>
    </source>
</evidence>
<keyword evidence="13" id="KW-0472">Membrane</keyword>
<evidence type="ECO:0000256" key="10">
    <source>
        <dbReference type="ARBA" id="ARBA00022729"/>
    </source>
</evidence>
<comment type="subcellular location">
    <subcellularLocation>
        <location evidence="3">Mitochondrion membrane</location>
    </subcellularLocation>
    <subcellularLocation>
        <location evidence="2">Nucleus</location>
    </subcellularLocation>
    <subcellularLocation>
        <location evidence="4">Secreted</location>
    </subcellularLocation>
</comment>
<sequence>MLSRVLPSLMALHLGTEGLAFRVAGGGCRHASRNSRVWAGEKVAYSDPDLKRTGRKDKFTEDPEMADPEEKVLAWVREERIRQRAIKFHRIRKRLTTPGAPERRLTRDAIEQIRYLKQEFPEEWTVPRLAEGFSVSPDVIFRVLRSKFIPSPERQAKQDSRVLARMQQQGTLVGGPQGLLGGPAAVLPAGAGSALTTLGRQSLSPGLDIVKTAPSSGIDRHVSLGPLLPQHSPVSAAVKAPQEEPRGESQATAAREEEEQEQEEEEEDWDGQVLSDKEMEELATVWTEQKGHVVQKGREFFDSEGNFLYRV</sequence>
<keyword evidence="10 18" id="KW-0732">Signal</keyword>
<evidence type="ECO:0000256" key="8">
    <source>
        <dbReference type="ARBA" id="ARBA00022473"/>
    </source>
</evidence>
<dbReference type="InterPro" id="IPR010487">
    <property type="entry name" value="NGRN/Rrg9"/>
</dbReference>
<evidence type="ECO:0000256" key="15">
    <source>
        <dbReference type="ARBA" id="ARBA00023242"/>
    </source>
</evidence>
<keyword evidence="8" id="KW-0217">Developmental protein</keyword>
<comment type="subunit">
    <text evidence="6">Forms a regulatory protein-RNA complex, consisting of RCC1L, NGRN, RPUSD3, RPUSD4, TRUB2, FASTKD2 and 16S mt-rRNA. Interacts with 16S mt-rRNA; this interaction is direct.</text>
</comment>
<organism evidence="19 20">
    <name type="scientific">Megalops atlanticus</name>
    <name type="common">Tarpon</name>
    <name type="synonym">Clupea gigantea</name>
    <dbReference type="NCBI Taxonomy" id="7932"/>
    <lineage>
        <taxon>Eukaryota</taxon>
        <taxon>Metazoa</taxon>
        <taxon>Chordata</taxon>
        <taxon>Craniata</taxon>
        <taxon>Vertebrata</taxon>
        <taxon>Euteleostomi</taxon>
        <taxon>Actinopterygii</taxon>
        <taxon>Neopterygii</taxon>
        <taxon>Teleostei</taxon>
        <taxon>Elopiformes</taxon>
        <taxon>Megalopidae</taxon>
        <taxon>Megalops</taxon>
    </lineage>
</organism>
<evidence type="ECO:0000256" key="11">
    <source>
        <dbReference type="ARBA" id="ARBA00022782"/>
    </source>
</evidence>
<dbReference type="GO" id="GO:0005634">
    <property type="term" value="C:nucleus"/>
    <property type="evidence" value="ECO:0007669"/>
    <property type="project" value="UniProtKB-SubCell"/>
</dbReference>
<protein>
    <recommendedName>
        <fullName evidence="7">Neugrin</fullName>
    </recommendedName>
    <alternativeName>
        <fullName evidence="16">Neurite outgrowth-associated protein</fullName>
    </alternativeName>
</protein>
<comment type="similarity">
    <text evidence="5">Belongs to the neugrin family.</text>
</comment>
<dbReference type="OrthoDB" id="6415470at2759"/>
<evidence type="ECO:0000256" key="16">
    <source>
        <dbReference type="ARBA" id="ARBA00029657"/>
    </source>
</evidence>
<evidence type="ECO:0000313" key="19">
    <source>
        <dbReference type="EMBL" id="KAG7472522.1"/>
    </source>
</evidence>
<keyword evidence="14" id="KW-0325">Glycoprotein</keyword>
<keyword evidence="15" id="KW-0539">Nucleus</keyword>
<evidence type="ECO:0000256" key="9">
    <source>
        <dbReference type="ARBA" id="ARBA00022525"/>
    </source>
</evidence>
<dbReference type="GO" id="GO:0005576">
    <property type="term" value="C:extracellular region"/>
    <property type="evidence" value="ECO:0007669"/>
    <property type="project" value="UniProtKB-SubCell"/>
</dbReference>
<keyword evidence="9" id="KW-0964">Secreted</keyword>
<gene>
    <name evidence="19" type="ORF">MATL_G00109610</name>
</gene>
<feature type="chain" id="PRO_5039709067" description="Neugrin" evidence="18">
    <location>
        <begin position="21"/>
        <end position="311"/>
    </location>
</feature>
<evidence type="ECO:0000313" key="20">
    <source>
        <dbReference type="Proteomes" id="UP001046870"/>
    </source>
</evidence>
<dbReference type="Proteomes" id="UP001046870">
    <property type="component" value="Chromosome 8"/>
</dbReference>
<reference evidence="19" key="1">
    <citation type="submission" date="2021-01" db="EMBL/GenBank/DDBJ databases">
        <authorList>
            <person name="Zahm M."/>
            <person name="Roques C."/>
            <person name="Cabau C."/>
            <person name="Klopp C."/>
            <person name="Donnadieu C."/>
            <person name="Jouanno E."/>
            <person name="Lampietro C."/>
            <person name="Louis A."/>
            <person name="Herpin A."/>
            <person name="Echchiki A."/>
            <person name="Berthelot C."/>
            <person name="Parey E."/>
            <person name="Roest-Crollius H."/>
            <person name="Braasch I."/>
            <person name="Postlethwait J."/>
            <person name="Bobe J."/>
            <person name="Montfort J."/>
            <person name="Bouchez O."/>
            <person name="Begum T."/>
            <person name="Mejri S."/>
            <person name="Adams A."/>
            <person name="Chen W.-J."/>
            <person name="Guiguen Y."/>
        </authorList>
    </citation>
    <scope>NUCLEOTIDE SEQUENCE</scope>
    <source>
        <strain evidence="19">YG-15Mar2019-1</strain>
        <tissue evidence="19">Brain</tissue>
    </source>
</reference>
<accession>A0A9D3Q0I1</accession>
<dbReference type="PANTHER" id="PTHR13475">
    <property type="entry name" value="NEUGRIN"/>
    <property type="match status" value="1"/>
</dbReference>
<name>A0A9D3Q0I1_MEGAT</name>
<evidence type="ECO:0000256" key="4">
    <source>
        <dbReference type="ARBA" id="ARBA00004613"/>
    </source>
</evidence>
<dbReference type="GO" id="GO:0030154">
    <property type="term" value="P:cell differentiation"/>
    <property type="evidence" value="ECO:0007669"/>
    <property type="project" value="UniProtKB-KW"/>
</dbReference>
<feature type="signal peptide" evidence="18">
    <location>
        <begin position="1"/>
        <end position="20"/>
    </location>
</feature>
<evidence type="ECO:0000256" key="2">
    <source>
        <dbReference type="ARBA" id="ARBA00004123"/>
    </source>
</evidence>
<evidence type="ECO:0000256" key="6">
    <source>
        <dbReference type="ARBA" id="ARBA00011308"/>
    </source>
</evidence>
<dbReference type="Pfam" id="PF06413">
    <property type="entry name" value="Neugrin"/>
    <property type="match status" value="1"/>
</dbReference>
<keyword evidence="20" id="KW-1185">Reference proteome</keyword>
<keyword evidence="11" id="KW-0221">Differentiation</keyword>
<evidence type="ECO:0000256" key="12">
    <source>
        <dbReference type="ARBA" id="ARBA00023128"/>
    </source>
</evidence>
<evidence type="ECO:0000256" key="7">
    <source>
        <dbReference type="ARBA" id="ARBA00016593"/>
    </source>
</evidence>
<evidence type="ECO:0000256" key="18">
    <source>
        <dbReference type="SAM" id="SignalP"/>
    </source>
</evidence>
<evidence type="ECO:0000256" key="3">
    <source>
        <dbReference type="ARBA" id="ARBA00004325"/>
    </source>
</evidence>
<evidence type="ECO:0000256" key="17">
    <source>
        <dbReference type="SAM" id="MobiDB-lite"/>
    </source>
</evidence>
<feature type="compositionally biased region" description="Acidic residues" evidence="17">
    <location>
        <begin position="256"/>
        <end position="270"/>
    </location>
</feature>
<dbReference type="PANTHER" id="PTHR13475:SF4">
    <property type="entry name" value="NEUGRIN"/>
    <property type="match status" value="1"/>
</dbReference>
<keyword evidence="12" id="KW-0496">Mitochondrion</keyword>
<proteinExistence type="inferred from homology"/>
<dbReference type="EMBL" id="JAFDVH010000008">
    <property type="protein sequence ID" value="KAG7472522.1"/>
    <property type="molecule type" value="Genomic_DNA"/>
</dbReference>
<evidence type="ECO:0000256" key="1">
    <source>
        <dbReference type="ARBA" id="ARBA00003783"/>
    </source>
</evidence>
<dbReference type="AlphaFoldDB" id="A0A9D3Q0I1"/>